<dbReference type="PANTHER" id="PTHR33112">
    <property type="entry name" value="DOMAIN PROTEIN, PUTATIVE-RELATED"/>
    <property type="match status" value="1"/>
</dbReference>
<dbReference type="PANTHER" id="PTHR33112:SF10">
    <property type="entry name" value="TOL"/>
    <property type="match status" value="1"/>
</dbReference>
<reference evidence="2" key="1">
    <citation type="journal article" date="2020" name="Stud. Mycol.">
        <title>101 Dothideomycetes genomes: a test case for predicting lifestyles and emergence of pathogens.</title>
        <authorList>
            <person name="Haridas S."/>
            <person name="Albert R."/>
            <person name="Binder M."/>
            <person name="Bloem J."/>
            <person name="Labutti K."/>
            <person name="Salamov A."/>
            <person name="Andreopoulos B."/>
            <person name="Baker S."/>
            <person name="Barry K."/>
            <person name="Bills G."/>
            <person name="Bluhm B."/>
            <person name="Cannon C."/>
            <person name="Castanera R."/>
            <person name="Culley D."/>
            <person name="Daum C."/>
            <person name="Ezra D."/>
            <person name="Gonzalez J."/>
            <person name="Henrissat B."/>
            <person name="Kuo A."/>
            <person name="Liang C."/>
            <person name="Lipzen A."/>
            <person name="Lutzoni F."/>
            <person name="Magnuson J."/>
            <person name="Mondo S."/>
            <person name="Nolan M."/>
            <person name="Ohm R."/>
            <person name="Pangilinan J."/>
            <person name="Park H.-J."/>
            <person name="Ramirez L."/>
            <person name="Alfaro M."/>
            <person name="Sun H."/>
            <person name="Tritt A."/>
            <person name="Yoshinaga Y."/>
            <person name="Zwiers L.-H."/>
            <person name="Turgeon B."/>
            <person name="Goodwin S."/>
            <person name="Spatafora J."/>
            <person name="Crous P."/>
            <person name="Grigoriev I."/>
        </authorList>
    </citation>
    <scope>NUCLEOTIDE SEQUENCE</scope>
    <source>
        <strain evidence="2">CBS 627.86</strain>
    </source>
</reference>
<evidence type="ECO:0000313" key="3">
    <source>
        <dbReference type="Proteomes" id="UP000799770"/>
    </source>
</evidence>
<sequence>MPLCWACSQIRPTHIGAREFRRENNLDDQPPKIKTYMLQPAVDLPVRARTCPFCALLYKGYGRAAARTESDNERDHQRELDSFTAYDSKLQKEFTQICFEARAPSDILSLCKQGQERVRYTKKLWIHSIVAFIPVEGAHNGLLEIRLRCFADEGTPAAVSEDITGCPPIPSADSLEAHKRTSSWLARCLKNYDGRHGHCVTSISGERFPRLPTRVIDVGSNTDGTSVRLIESHGLSARFWALSHCWGSPDKQPLKTTKATLSDRLVDIGLESLPKTFRDAITFTRNQGVRYLWIDSLCIIQDDTSDWERESKSMAAVYEQAEVVIVSADAENPQDGLFFDRIQHSLPVEMKYYYLNEDFNVRSSGSYFVWLDPTPRRPRGHCKTLMATGENWDGMIEMYSGLKFTYTSDRLVALEGLRSRFPNKSQDEYYFGLWRNLLPWSLVWRTKEKANRKRNVFKAPSWTWASVLGSIEFIELTTQFDSLVQDIRVDSSGRIYLTAMIKPAPRILRLLERTTTDPADIGSRSTTLAQLRDAPERLSEGDDFVICSEETELIGIAYLDEHELDELPGDVFVIGIVGFAEGSKGRQEDPGTAYRVLLVHRPSDLDSNAFTRVGTGKVYARWFEDSAELRDIILE</sequence>
<organism evidence="2 3">
    <name type="scientific">Lophiotrema nucula</name>
    <dbReference type="NCBI Taxonomy" id="690887"/>
    <lineage>
        <taxon>Eukaryota</taxon>
        <taxon>Fungi</taxon>
        <taxon>Dikarya</taxon>
        <taxon>Ascomycota</taxon>
        <taxon>Pezizomycotina</taxon>
        <taxon>Dothideomycetes</taxon>
        <taxon>Pleosporomycetidae</taxon>
        <taxon>Pleosporales</taxon>
        <taxon>Lophiotremataceae</taxon>
        <taxon>Lophiotrema</taxon>
    </lineage>
</organism>
<gene>
    <name evidence="2" type="ORF">BDV96DRAFT_600331</name>
</gene>
<protein>
    <submittedName>
        <fullName evidence="2">Heterokaryon incompatibility protein-domain-containing protein</fullName>
    </submittedName>
</protein>
<dbReference type="OrthoDB" id="5347061at2759"/>
<dbReference type="Proteomes" id="UP000799770">
    <property type="component" value="Unassembled WGS sequence"/>
</dbReference>
<dbReference type="Pfam" id="PF06985">
    <property type="entry name" value="HET"/>
    <property type="match status" value="1"/>
</dbReference>
<evidence type="ECO:0000259" key="1">
    <source>
        <dbReference type="Pfam" id="PF06985"/>
    </source>
</evidence>
<keyword evidence="3" id="KW-1185">Reference proteome</keyword>
<dbReference type="InterPro" id="IPR010730">
    <property type="entry name" value="HET"/>
</dbReference>
<feature type="domain" description="Heterokaryon incompatibility" evidence="1">
    <location>
        <begin position="240"/>
        <end position="346"/>
    </location>
</feature>
<accession>A0A6A5Z7J8</accession>
<dbReference type="AlphaFoldDB" id="A0A6A5Z7J8"/>
<name>A0A6A5Z7J8_9PLEO</name>
<dbReference type="EMBL" id="ML977325">
    <property type="protein sequence ID" value="KAF2114348.1"/>
    <property type="molecule type" value="Genomic_DNA"/>
</dbReference>
<evidence type="ECO:0000313" key="2">
    <source>
        <dbReference type="EMBL" id="KAF2114348.1"/>
    </source>
</evidence>
<proteinExistence type="predicted"/>